<dbReference type="SUPFAM" id="SSF52058">
    <property type="entry name" value="L domain-like"/>
    <property type="match status" value="2"/>
</dbReference>
<protein>
    <submittedName>
        <fullName evidence="17">Receptor-like protein 7 isoform X1</fullName>
    </submittedName>
</protein>
<accession>A0A1S3B5K3</accession>
<dbReference type="Pfam" id="PF23598">
    <property type="entry name" value="LRR_14"/>
    <property type="match status" value="1"/>
</dbReference>
<keyword evidence="8 12" id="KW-1133">Transmembrane helix</keyword>
<dbReference type="InParanoid" id="A0A1S3B5K3"/>
<dbReference type="SUPFAM" id="SSF52047">
    <property type="entry name" value="RNI-like"/>
    <property type="match status" value="1"/>
</dbReference>
<dbReference type="Pfam" id="PF08263">
    <property type="entry name" value="LRRNT_2"/>
    <property type="match status" value="1"/>
</dbReference>
<name>A0A1S3B5K3_CUCME</name>
<reference evidence="17" key="1">
    <citation type="submission" date="2025-08" db="UniProtKB">
        <authorList>
            <consortium name="RefSeq"/>
        </authorList>
    </citation>
    <scope>IDENTIFICATION</scope>
    <source>
        <tissue evidence="17">Stem</tissue>
    </source>
</reference>
<dbReference type="KEGG" id="cmo:103486267"/>
<keyword evidence="16" id="KW-1185">Reference proteome</keyword>
<dbReference type="InterPro" id="IPR001611">
    <property type="entry name" value="Leu-rich_rpt"/>
</dbReference>
<dbReference type="Proteomes" id="UP001652600">
    <property type="component" value="Chromosome 4"/>
</dbReference>
<dbReference type="PANTHER" id="PTHR48061">
    <property type="entry name" value="LEUCINE-RICH REPEAT RECEPTOR PROTEIN KINASE EMS1-LIKE-RELATED"/>
    <property type="match status" value="1"/>
</dbReference>
<dbReference type="InterPro" id="IPR055414">
    <property type="entry name" value="LRR_R13L4/SHOC2-like"/>
</dbReference>
<evidence type="ECO:0000256" key="8">
    <source>
        <dbReference type="ARBA" id="ARBA00022989"/>
    </source>
</evidence>
<evidence type="ECO:0000256" key="6">
    <source>
        <dbReference type="ARBA" id="ARBA00022729"/>
    </source>
</evidence>
<evidence type="ECO:0000256" key="11">
    <source>
        <dbReference type="ARBA" id="ARBA00023180"/>
    </source>
</evidence>
<dbReference type="InterPro" id="IPR046956">
    <property type="entry name" value="RLP23-like"/>
</dbReference>
<organism evidence="16 17">
    <name type="scientific">Cucumis melo</name>
    <name type="common">Muskmelon</name>
    <dbReference type="NCBI Taxonomy" id="3656"/>
    <lineage>
        <taxon>Eukaryota</taxon>
        <taxon>Viridiplantae</taxon>
        <taxon>Streptophyta</taxon>
        <taxon>Embryophyta</taxon>
        <taxon>Tracheophyta</taxon>
        <taxon>Spermatophyta</taxon>
        <taxon>Magnoliopsida</taxon>
        <taxon>eudicotyledons</taxon>
        <taxon>Gunneridae</taxon>
        <taxon>Pentapetalae</taxon>
        <taxon>rosids</taxon>
        <taxon>fabids</taxon>
        <taxon>Cucurbitales</taxon>
        <taxon>Cucurbitaceae</taxon>
        <taxon>Benincaseae</taxon>
        <taxon>Cucumis</taxon>
    </lineage>
</organism>
<evidence type="ECO:0000259" key="14">
    <source>
        <dbReference type="Pfam" id="PF08263"/>
    </source>
</evidence>
<evidence type="ECO:0000256" key="4">
    <source>
        <dbReference type="ARBA" id="ARBA00022614"/>
    </source>
</evidence>
<evidence type="ECO:0000256" key="2">
    <source>
        <dbReference type="ARBA" id="ARBA00009592"/>
    </source>
</evidence>
<keyword evidence="4" id="KW-0433">Leucine-rich repeat</keyword>
<sequence length="1134" mass="124856">MRNLFFSCISLIFSTFIFLSIGISLVSGRCPDDQLSLLLQLKNDLAYDSSLSKKLVHWNRSVDYCNWKGVNCSDGCVIGLDLSEESILGGIDNSSSLFGLRFLRDLNLGFNRFNSPMPSGFNRLLNLSVLNMSNSGFNGQIPIEISNLTGLVRLDLTSSSLFQVSTLTLENPNLMTFVQNLSNLSVLYLDGVNLSAAGSEWCKALSSSLLNLTVLSLSGCSLSGPLDSSLAKLQYLSEIRLDSNNFSSPVPDNFADFPTLTSLHLSSSNLSGEFPRSIFQVSTLQTLDLSNNKLLEGSLPEFPSTRPLRTLVLVDTNFSGALPNSIGNFKNLTRLDLASCNFDGSIPNSIQNLTQLTYLDLSSNKFVGPVPSFSQLKNLTVLNLAHNRLNGSLLSTKWDELSNLVNLDLRNNSITGNVPLSLFNLQSIRKIQLCYNLFNGSLNGLSNVSSFLLDTLALESNRLEGSFPMSFLELQGLKILSLSFNNFTGRLNLTVFKQLKNITRLELSSNSLSVETDGTDSSSSFPQMTTLKLASCNLRMFPGFLKNQSKLNSLDLSHNELQGEIPLWIWGLEDLSQLNLSCNSLVGFEGSPKNLSSSLYLLDLHSNKFEGPLSFFPPSAAYLDFSNNSFSSSILPAIGQYLSSTVFFSLSKNRIQGNIPESICDAKSLQVLDLSNNNLSGMFPQCLTEKNDNLVVLNLRENALNGSIPNAFPTNCGLRTLDLSGNHIEGRVPKSLSNCQYLEVLDLGKNWIDDIFPCSLKSISTLRVLVLRSNKFHGKFGCQETNGTWKSLQIVDISRNYFNGSISGKCIEKWKAMVDEEDFSKSRANHLRFNFFKFSTVNYQDTVTITSKGLDVELTKILTVFTSIDFSCNYFDGYIPAEIGELKALYLLNFSHNSLFGEIPSSIGNLSQLGSLDLSSNMLTGQIPLQLAELSFLSVLNLSYNLLVGMIPTGSQIQTFSADSFIGNEGLCGAPLLNKCETSTHPTSDTSNKKSASVADADWQFVFIGVGFGVGAAAVVAPLTFLEMGKKWSDDTVDKILLAILPLMGYIYLTSSDRRVEPEDDSKDDDDDDYIAVIYENEESEEKSSEFKGQYCVFCSKLDIYMTKVIHDPRCTCLSSLSPTSSFSTFREKN</sequence>
<dbReference type="AlphaFoldDB" id="A0A1S3B5K3"/>
<keyword evidence="5 12" id="KW-0812">Transmembrane</keyword>
<dbReference type="Gene3D" id="3.80.10.10">
    <property type="entry name" value="Ribonuclease Inhibitor"/>
    <property type="match status" value="4"/>
</dbReference>
<feature type="signal peptide" evidence="13">
    <location>
        <begin position="1"/>
        <end position="28"/>
    </location>
</feature>
<dbReference type="SMART" id="SM00365">
    <property type="entry name" value="LRR_SD22"/>
    <property type="match status" value="7"/>
</dbReference>
<dbReference type="InterPro" id="IPR003591">
    <property type="entry name" value="Leu-rich_rpt_typical-subtyp"/>
</dbReference>
<evidence type="ECO:0000313" key="16">
    <source>
        <dbReference type="Proteomes" id="UP001652600"/>
    </source>
</evidence>
<dbReference type="FunCoup" id="A0A1S3B5K3">
    <property type="interactions" value="289"/>
</dbReference>
<feature type="chain" id="PRO_5045036092" evidence="13">
    <location>
        <begin position="29"/>
        <end position="1134"/>
    </location>
</feature>
<evidence type="ECO:0000313" key="17">
    <source>
        <dbReference type="RefSeq" id="XP_008442386.2"/>
    </source>
</evidence>
<dbReference type="PRINTS" id="PR00019">
    <property type="entry name" value="LEURICHRPT"/>
</dbReference>
<keyword evidence="11" id="KW-0325">Glycoprotein</keyword>
<evidence type="ECO:0000256" key="7">
    <source>
        <dbReference type="ARBA" id="ARBA00022737"/>
    </source>
</evidence>
<proteinExistence type="inferred from homology"/>
<keyword evidence="6 13" id="KW-0732">Signal</keyword>
<gene>
    <name evidence="17" type="primary">LOC103486267</name>
</gene>
<feature type="domain" description="Leucine-rich repeat-containing N-terminal plant-type" evidence="14">
    <location>
        <begin position="32"/>
        <end position="73"/>
    </location>
</feature>
<dbReference type="eggNOG" id="KOG0619">
    <property type="taxonomic scope" value="Eukaryota"/>
</dbReference>
<dbReference type="Pfam" id="PF00560">
    <property type="entry name" value="LRR_1"/>
    <property type="match status" value="2"/>
</dbReference>
<feature type="transmembrane region" description="Helical" evidence="12">
    <location>
        <begin position="1003"/>
        <end position="1025"/>
    </location>
</feature>
<evidence type="ECO:0000256" key="3">
    <source>
        <dbReference type="ARBA" id="ARBA00022475"/>
    </source>
</evidence>
<dbReference type="InterPro" id="IPR032675">
    <property type="entry name" value="LRR_dom_sf"/>
</dbReference>
<dbReference type="SMART" id="SM00369">
    <property type="entry name" value="LRR_TYP"/>
    <property type="match status" value="10"/>
</dbReference>
<keyword evidence="7" id="KW-0677">Repeat</keyword>
<dbReference type="Pfam" id="PF13855">
    <property type="entry name" value="LRR_8"/>
    <property type="match status" value="1"/>
</dbReference>
<comment type="similarity">
    <text evidence="2">Belongs to the RLP family.</text>
</comment>
<keyword evidence="10" id="KW-0675">Receptor</keyword>
<dbReference type="GO" id="GO:0005886">
    <property type="term" value="C:plasma membrane"/>
    <property type="evidence" value="ECO:0007669"/>
    <property type="project" value="UniProtKB-SubCell"/>
</dbReference>
<evidence type="ECO:0000256" key="5">
    <source>
        <dbReference type="ARBA" id="ARBA00022692"/>
    </source>
</evidence>
<dbReference type="RefSeq" id="XP_008442386.2">
    <property type="nucleotide sequence ID" value="XM_008444164.3"/>
</dbReference>
<dbReference type="Pfam" id="PF13516">
    <property type="entry name" value="LRR_6"/>
    <property type="match status" value="1"/>
</dbReference>
<dbReference type="InterPro" id="IPR013210">
    <property type="entry name" value="LRR_N_plant-typ"/>
</dbReference>
<evidence type="ECO:0000256" key="13">
    <source>
        <dbReference type="SAM" id="SignalP"/>
    </source>
</evidence>
<feature type="domain" description="Disease resistance R13L4/SHOC-2-like LRR" evidence="15">
    <location>
        <begin position="266"/>
        <end position="554"/>
    </location>
</feature>
<evidence type="ECO:0000256" key="9">
    <source>
        <dbReference type="ARBA" id="ARBA00023136"/>
    </source>
</evidence>
<keyword evidence="9 12" id="KW-0472">Membrane</keyword>
<evidence type="ECO:0000259" key="15">
    <source>
        <dbReference type="Pfam" id="PF23598"/>
    </source>
</evidence>
<evidence type="ECO:0000256" key="10">
    <source>
        <dbReference type="ARBA" id="ARBA00023170"/>
    </source>
</evidence>
<evidence type="ECO:0000256" key="1">
    <source>
        <dbReference type="ARBA" id="ARBA00004251"/>
    </source>
</evidence>
<keyword evidence="3" id="KW-1003">Cell membrane</keyword>
<comment type="subcellular location">
    <subcellularLocation>
        <location evidence="1">Cell membrane</location>
        <topology evidence="1">Single-pass type I membrane protein</topology>
    </subcellularLocation>
</comment>
<dbReference type="GeneID" id="103486267"/>
<dbReference type="PANTHER" id="PTHR48061:SF2">
    <property type="entry name" value="RECEPTOR LIKE PROTEIN 30-LIKE"/>
    <property type="match status" value="1"/>
</dbReference>
<evidence type="ECO:0000256" key="12">
    <source>
        <dbReference type="SAM" id="Phobius"/>
    </source>
</evidence>